<feature type="transmembrane region" description="Helical" evidence="6">
    <location>
        <begin position="415"/>
        <end position="433"/>
    </location>
</feature>
<feature type="compositionally biased region" description="Basic and acidic residues" evidence="5">
    <location>
        <begin position="560"/>
        <end position="578"/>
    </location>
</feature>
<dbReference type="SUPFAM" id="SSF103473">
    <property type="entry name" value="MFS general substrate transporter"/>
    <property type="match status" value="1"/>
</dbReference>
<feature type="region of interest" description="Disordered" evidence="5">
    <location>
        <begin position="540"/>
        <end position="578"/>
    </location>
</feature>
<feature type="transmembrane region" description="Helical" evidence="6">
    <location>
        <begin position="504"/>
        <end position="529"/>
    </location>
</feature>
<dbReference type="Gene3D" id="1.20.1250.20">
    <property type="entry name" value="MFS general substrate transporter like domains"/>
    <property type="match status" value="1"/>
</dbReference>
<evidence type="ECO:0000256" key="5">
    <source>
        <dbReference type="SAM" id="MobiDB-lite"/>
    </source>
</evidence>
<evidence type="ECO:0000313" key="7">
    <source>
        <dbReference type="Proteomes" id="UP001652625"/>
    </source>
</evidence>
<feature type="compositionally biased region" description="Polar residues" evidence="5">
    <location>
        <begin position="541"/>
        <end position="550"/>
    </location>
</feature>
<feature type="transmembrane region" description="Helical" evidence="6">
    <location>
        <begin position="154"/>
        <end position="171"/>
    </location>
</feature>
<dbReference type="InterPro" id="IPR036259">
    <property type="entry name" value="MFS_trans_sf"/>
</dbReference>
<organism evidence="7 8">
    <name type="scientific">Hydra vulgaris</name>
    <name type="common">Hydra</name>
    <name type="synonym">Hydra attenuata</name>
    <dbReference type="NCBI Taxonomy" id="6087"/>
    <lineage>
        <taxon>Eukaryota</taxon>
        <taxon>Metazoa</taxon>
        <taxon>Cnidaria</taxon>
        <taxon>Hydrozoa</taxon>
        <taxon>Hydroidolina</taxon>
        <taxon>Anthoathecata</taxon>
        <taxon>Aplanulata</taxon>
        <taxon>Hydridae</taxon>
        <taxon>Hydra</taxon>
    </lineage>
</organism>
<reference evidence="8" key="1">
    <citation type="submission" date="2025-08" db="UniProtKB">
        <authorList>
            <consortium name="RefSeq"/>
        </authorList>
    </citation>
    <scope>IDENTIFICATION</scope>
</reference>
<dbReference type="PANTHER" id="PTHR23121">
    <property type="entry name" value="SODIUM-DEPENDENT GLUCOSE TRANSPORTER 1"/>
    <property type="match status" value="1"/>
</dbReference>
<dbReference type="GeneID" id="100197366"/>
<evidence type="ECO:0000256" key="2">
    <source>
        <dbReference type="ARBA" id="ARBA00022989"/>
    </source>
</evidence>
<feature type="transmembrane region" description="Helical" evidence="6">
    <location>
        <begin position="129"/>
        <end position="148"/>
    </location>
</feature>
<feature type="transmembrane region" description="Helical" evidence="6">
    <location>
        <begin position="345"/>
        <end position="366"/>
    </location>
</feature>
<feature type="transmembrane region" description="Helical" evidence="6">
    <location>
        <begin position="66"/>
        <end position="84"/>
    </location>
</feature>
<feature type="transmembrane region" description="Helical" evidence="6">
    <location>
        <begin position="104"/>
        <end position="122"/>
    </location>
</feature>
<feature type="transmembrane region" description="Helical" evidence="6">
    <location>
        <begin position="191"/>
        <end position="210"/>
    </location>
</feature>
<dbReference type="PANTHER" id="PTHR23121:SF10">
    <property type="entry name" value="MAJOR FACILITATOR SUPERFAMILY DOMAIN-CONTAINING PROTEIN 4A"/>
    <property type="match status" value="1"/>
</dbReference>
<feature type="transmembrane region" description="Helical" evidence="6">
    <location>
        <begin position="386"/>
        <end position="408"/>
    </location>
</feature>
<dbReference type="Pfam" id="PF07690">
    <property type="entry name" value="MFS_1"/>
    <property type="match status" value="1"/>
</dbReference>
<keyword evidence="2 6" id="KW-1133">Transmembrane helix</keyword>
<name>A0ABM4DPC1_HYDVU</name>
<dbReference type="RefSeq" id="XP_065676402.1">
    <property type="nucleotide sequence ID" value="XM_065820330.1"/>
</dbReference>
<protein>
    <recommendedName>
        <fullName evidence="4">Major facilitator superfamily domain-containing protein 4A</fullName>
    </recommendedName>
</protein>
<evidence type="ECO:0000256" key="6">
    <source>
        <dbReference type="SAM" id="Phobius"/>
    </source>
</evidence>
<accession>A0ABM4DPC1</accession>
<keyword evidence="3 6" id="KW-0472">Membrane</keyword>
<dbReference type="InterPro" id="IPR011701">
    <property type="entry name" value="MFS"/>
</dbReference>
<evidence type="ECO:0000256" key="1">
    <source>
        <dbReference type="ARBA" id="ARBA00022692"/>
    </source>
</evidence>
<feature type="transmembrane region" description="Helical" evidence="6">
    <location>
        <begin position="439"/>
        <end position="457"/>
    </location>
</feature>
<feature type="transmembrane region" description="Helical" evidence="6">
    <location>
        <begin position="469"/>
        <end position="492"/>
    </location>
</feature>
<keyword evidence="1 6" id="KW-0812">Transmembrane</keyword>
<sequence>MEKETKNQPPTAYEPCASSTPRVPKKGILNDKRRNSGLSENAIESDDSKNDTSITKKTLCTPKIEASFVLCCGFLCFGSSMAIIGPTVLELGCLTGEDVGQMSWVFFAQTSSALMGAIFSGVITDRFAINYNVFLAAVMSFHAVALAILPMMRVLGTLLLLTALHGLFGGFQDTATNLRMIIMHGQEVPPYLQTLFFFYGLGAFLSPIIAGRFLSEECNNGFTDDLMEFAFVRRRRHNMIGVNHWIKHSKGSEIMLSLNATSQPASVLPKITTTRVHYAYFIIAAIHITVTSGLWYLFYVDRKREQEERRRSLSDSEEDSIASLSDDSLSRSERSEIDPNIKSQVLCISFWIASMVFISDGLQGSFGSYIYTYAIKSNIGISHDDAAYLNSLFWGALAAGRLLAIFVSMYVSPRIMLLVDIIGCLSSILLMFLFRFQAISLWIGTATFGLCLSNIFPTSVSMAESYFRLTGTITCFFVVCSGMGEMTIPLLIGKLFDIIGPTSFLVISCILCFASFGIYAAVIITGQGISRAIEESRRSSLTISSKNSPVNKPKLPQEQAETHHFNSEDLTSSEKKPI</sequence>
<feature type="region of interest" description="Disordered" evidence="5">
    <location>
        <begin position="1"/>
        <end position="53"/>
    </location>
</feature>
<dbReference type="Proteomes" id="UP001652625">
    <property type="component" value="Chromosome 15"/>
</dbReference>
<feature type="transmembrane region" description="Helical" evidence="6">
    <location>
        <begin position="278"/>
        <end position="300"/>
    </location>
</feature>
<evidence type="ECO:0000313" key="8">
    <source>
        <dbReference type="RefSeq" id="XP_065676402.1"/>
    </source>
</evidence>
<evidence type="ECO:0000256" key="3">
    <source>
        <dbReference type="ARBA" id="ARBA00023136"/>
    </source>
</evidence>
<evidence type="ECO:0000256" key="4">
    <source>
        <dbReference type="ARBA" id="ARBA00040840"/>
    </source>
</evidence>
<proteinExistence type="predicted"/>
<gene>
    <name evidence="8" type="primary">LOC100197366</name>
</gene>
<keyword evidence="7" id="KW-1185">Reference proteome</keyword>